<protein>
    <recommendedName>
        <fullName evidence="3">Secreted protein</fullName>
    </recommendedName>
</protein>
<dbReference type="EMBL" id="CP094299">
    <property type="protein sequence ID" value="UNZ08676.1"/>
    <property type="molecule type" value="Genomic_DNA"/>
</dbReference>
<proteinExistence type="predicted"/>
<evidence type="ECO:0000313" key="1">
    <source>
        <dbReference type="EMBL" id="UNZ08676.1"/>
    </source>
</evidence>
<evidence type="ECO:0008006" key="3">
    <source>
        <dbReference type="Google" id="ProtNLM"/>
    </source>
</evidence>
<reference evidence="1 2" key="1">
    <citation type="submission" date="2022-03" db="EMBL/GenBank/DDBJ databases">
        <title>Complete genome of Streptomyces rimosus ssp. rimosus R7 (=ATCC 10970).</title>
        <authorList>
            <person name="Beganovic S."/>
            <person name="Ruckert C."/>
            <person name="Busche T."/>
            <person name="Kalinowski J."/>
            <person name="Wittmann C."/>
        </authorList>
    </citation>
    <scope>NUCLEOTIDE SEQUENCE [LARGE SCALE GENOMIC DNA]</scope>
    <source>
        <strain evidence="1 2">R7</strain>
        <plasmid evidence="1 2">pSRIMR7</plasmid>
    </source>
</reference>
<dbReference type="Proteomes" id="UP000829494">
    <property type="component" value="Plasmid pSRIMR7"/>
</dbReference>
<name>A0ABY3ZED6_STRRM</name>
<accession>A0ABY3ZED6</accession>
<sequence>MPRAHAARRSVASTATSSMPVRLGVVPLPGKVTVNGTSSCLPSRVGTGAPVSVSESAAGWWRGRTVVVVAPVLVSRI</sequence>
<geneLocation type="plasmid" evidence="1 2">
    <name>pSRIMR7</name>
</geneLocation>
<evidence type="ECO:0000313" key="2">
    <source>
        <dbReference type="Proteomes" id="UP000829494"/>
    </source>
</evidence>
<gene>
    <name evidence="1" type="ORF">SRIMR7_41655</name>
</gene>
<keyword evidence="2" id="KW-1185">Reference proteome</keyword>
<keyword evidence="1" id="KW-0614">Plasmid</keyword>
<organism evidence="1 2">
    <name type="scientific">Streptomyces rimosus subsp. rimosus</name>
    <dbReference type="NCBI Taxonomy" id="132474"/>
    <lineage>
        <taxon>Bacteria</taxon>
        <taxon>Bacillati</taxon>
        <taxon>Actinomycetota</taxon>
        <taxon>Actinomycetes</taxon>
        <taxon>Kitasatosporales</taxon>
        <taxon>Streptomycetaceae</taxon>
        <taxon>Streptomyces</taxon>
    </lineage>
</organism>